<dbReference type="Gene3D" id="3.40.190.10">
    <property type="entry name" value="Periplasmic binding protein-like II"/>
    <property type="match status" value="2"/>
</dbReference>
<keyword evidence="1" id="KW-0732">Signal</keyword>
<sequence>MFKTPLSPRRRRTMATLLLAPALLMASCTSSAHGTDLRNPDGTVNVRYEGAANTVTLIELASALGYLDGIKLEWVGNNSSGPLSIQNTATGETDIGGAFSGAVVKLQEAGAPVTAVVSYYGSNDDYFVGFYASKDSGIKEARDLIGKTVAVNTLGAHSEAVIRTHLKAQGLSDDEIGQVQLVVLPPTDTEQAVRTHQVDVGALSGAAQVHAVKQGDLREVFRDTEVFNNFNAGEYVLRDDFINEYPEAAHSLATGTAKAANWAASHSRDEVLKKLTDIVESRGRGEDVEALQYFNGYGVGKNAPISDEDFSRWIPWLNESGIVDGEITPSEYYTNEFNDLANEG</sequence>
<evidence type="ECO:0000313" key="3">
    <source>
        <dbReference type="EMBL" id="QIV87979.1"/>
    </source>
</evidence>
<evidence type="ECO:0000256" key="1">
    <source>
        <dbReference type="SAM" id="SignalP"/>
    </source>
</evidence>
<proteinExistence type="predicted"/>
<gene>
    <name evidence="3" type="ORF">D3791_13205</name>
</gene>
<keyword evidence="4" id="KW-1185">Reference proteome</keyword>
<dbReference type="Proteomes" id="UP000502331">
    <property type="component" value="Chromosome"/>
</dbReference>
<dbReference type="EMBL" id="CP032549">
    <property type="protein sequence ID" value="QIV87979.1"/>
    <property type="molecule type" value="Genomic_DNA"/>
</dbReference>
<protein>
    <submittedName>
        <fullName evidence="3">ABC transporter substrate-binding protein</fullName>
    </submittedName>
</protein>
<evidence type="ECO:0000313" key="4">
    <source>
        <dbReference type="Proteomes" id="UP000502331"/>
    </source>
</evidence>
<dbReference type="AlphaFoldDB" id="A0A6H0SNG5"/>
<dbReference type="SUPFAM" id="SSF53850">
    <property type="entry name" value="Periplasmic binding protein-like II"/>
    <property type="match status" value="1"/>
</dbReference>
<feature type="chain" id="PRO_5026327427" evidence="1">
    <location>
        <begin position="33"/>
        <end position="344"/>
    </location>
</feature>
<dbReference type="PANTHER" id="PTHR30024">
    <property type="entry name" value="ALIPHATIC SULFONATES-BINDING PROTEIN-RELATED"/>
    <property type="match status" value="1"/>
</dbReference>
<name>A0A6H0SNG5_9MICC</name>
<organism evidence="3 4">
    <name type="scientific">Glutamicibacter mishrai</name>
    <dbReference type="NCBI Taxonomy" id="1775880"/>
    <lineage>
        <taxon>Bacteria</taxon>
        <taxon>Bacillati</taxon>
        <taxon>Actinomycetota</taxon>
        <taxon>Actinomycetes</taxon>
        <taxon>Micrococcales</taxon>
        <taxon>Micrococcaceae</taxon>
        <taxon>Glutamicibacter</taxon>
    </lineage>
</organism>
<dbReference type="InterPro" id="IPR015168">
    <property type="entry name" value="SsuA/THI5"/>
</dbReference>
<evidence type="ECO:0000259" key="2">
    <source>
        <dbReference type="Pfam" id="PF09084"/>
    </source>
</evidence>
<feature type="domain" description="SsuA/THI5-like" evidence="2">
    <location>
        <begin position="61"/>
        <end position="266"/>
    </location>
</feature>
<dbReference type="Pfam" id="PF09084">
    <property type="entry name" value="NMT1"/>
    <property type="match status" value="1"/>
</dbReference>
<feature type="signal peptide" evidence="1">
    <location>
        <begin position="1"/>
        <end position="32"/>
    </location>
</feature>
<reference evidence="3 4" key="1">
    <citation type="submission" date="2018-09" db="EMBL/GenBank/DDBJ databases">
        <title>Glutamicibacter mishrai S5-52T (LMG 29155T = KCTC 39846T).</title>
        <authorList>
            <person name="Das S.K."/>
        </authorList>
    </citation>
    <scope>NUCLEOTIDE SEQUENCE [LARGE SCALE GENOMIC DNA]</scope>
    <source>
        <strain evidence="3 4">S5-52</strain>
    </source>
</reference>
<accession>A0A6H0SNG5</accession>
<dbReference type="PROSITE" id="PS51257">
    <property type="entry name" value="PROKAR_LIPOPROTEIN"/>
    <property type="match status" value="1"/>
</dbReference>